<dbReference type="Pfam" id="PF01381">
    <property type="entry name" value="HTH_3"/>
    <property type="match status" value="1"/>
</dbReference>
<comment type="caution">
    <text evidence="2">The sequence shown here is derived from an EMBL/GenBank/DDBJ whole genome shotgun (WGS) entry which is preliminary data.</text>
</comment>
<keyword evidence="3" id="KW-1185">Reference proteome</keyword>
<dbReference type="SMART" id="SM00530">
    <property type="entry name" value="HTH_XRE"/>
    <property type="match status" value="1"/>
</dbReference>
<dbReference type="Pfam" id="PF12727">
    <property type="entry name" value="PBP_like"/>
    <property type="match status" value="1"/>
</dbReference>
<dbReference type="PROSITE" id="PS50943">
    <property type="entry name" value="HTH_CROC1"/>
    <property type="match status" value="1"/>
</dbReference>
<dbReference type="InterPro" id="IPR001387">
    <property type="entry name" value="Cro/C1-type_HTH"/>
</dbReference>
<name>A0A7C9M8I8_9DEIO</name>
<dbReference type="RefSeq" id="WP_157459020.1">
    <property type="nucleotide sequence ID" value="NZ_WQLB01000010.1"/>
</dbReference>
<protein>
    <submittedName>
        <fullName evidence="2">Helix-turn-helix domain-containing protein</fullName>
    </submittedName>
</protein>
<dbReference type="InterPro" id="IPR010982">
    <property type="entry name" value="Lambda_DNA-bd_dom_sf"/>
</dbReference>
<dbReference type="CDD" id="cd00093">
    <property type="entry name" value="HTH_XRE"/>
    <property type="match status" value="1"/>
</dbReference>
<dbReference type="Gene3D" id="1.10.260.40">
    <property type="entry name" value="lambda repressor-like DNA-binding domains"/>
    <property type="match status" value="1"/>
</dbReference>
<accession>A0A7C9M8I8</accession>
<dbReference type="EMBL" id="WQLB01000010">
    <property type="protein sequence ID" value="MVN86963.1"/>
    <property type="molecule type" value="Genomic_DNA"/>
</dbReference>
<dbReference type="SUPFAM" id="SSF53850">
    <property type="entry name" value="Periplasmic binding protein-like II"/>
    <property type="match status" value="1"/>
</dbReference>
<dbReference type="PANTHER" id="PTHR38431">
    <property type="entry name" value="BLL2305 PROTEIN"/>
    <property type="match status" value="1"/>
</dbReference>
<dbReference type="SUPFAM" id="SSF47413">
    <property type="entry name" value="lambda repressor-like DNA-binding domains"/>
    <property type="match status" value="1"/>
</dbReference>
<organism evidence="2 3">
    <name type="scientific">Deinococcus arboris</name>
    <dbReference type="NCBI Taxonomy" id="2682977"/>
    <lineage>
        <taxon>Bacteria</taxon>
        <taxon>Thermotogati</taxon>
        <taxon>Deinococcota</taxon>
        <taxon>Deinococci</taxon>
        <taxon>Deinococcales</taxon>
        <taxon>Deinococcaceae</taxon>
        <taxon>Deinococcus</taxon>
    </lineage>
</organism>
<evidence type="ECO:0000259" key="1">
    <source>
        <dbReference type="PROSITE" id="PS50943"/>
    </source>
</evidence>
<proteinExistence type="predicted"/>
<evidence type="ECO:0000313" key="2">
    <source>
        <dbReference type="EMBL" id="MVN86963.1"/>
    </source>
</evidence>
<dbReference type="InterPro" id="IPR024370">
    <property type="entry name" value="PBP_domain"/>
</dbReference>
<reference evidence="2 3" key="1">
    <citation type="submission" date="2019-12" db="EMBL/GenBank/DDBJ databases">
        <title>Deinococcus sp. HMF7620 Genome sequencing and assembly.</title>
        <authorList>
            <person name="Kang H."/>
            <person name="Kim H."/>
            <person name="Joh K."/>
        </authorList>
    </citation>
    <scope>NUCLEOTIDE SEQUENCE [LARGE SCALE GENOMIC DNA]</scope>
    <source>
        <strain evidence="2 3">HMF7620</strain>
    </source>
</reference>
<feature type="domain" description="HTH cro/C1-type" evidence="1">
    <location>
        <begin position="29"/>
        <end position="83"/>
    </location>
</feature>
<dbReference type="AlphaFoldDB" id="A0A7C9M8I8"/>
<dbReference type="PANTHER" id="PTHR38431:SF1">
    <property type="entry name" value="BLL2305 PROTEIN"/>
    <property type="match status" value="1"/>
</dbReference>
<sequence length="398" mass="41539">MTLPWVYELALPAPGVPLSAPPTAQPPQVRARREQLGLRAGECARLTGITRQALHAIETGAYVPNTLTALQLARVLSCRVEDLFVLAPAGVQARLVGEAPPPTRVRLAQVGPELLAFPLLGQAGLGEAADGLAQSVAGGLAQVELLGDPQRAAQTLVVAGCDPALTLLGTHAARQEGRLLLRPLSSLAALRALAAGEAHAAGIHLYDARSGVSNLPFVERALPGRAVHLLTLWTWEQGLMVAPGNPCGVTGVGDLLRPGLRLQNREPDAGSRLLLDSWLDAAGIGLERRLALPGYGHEVGTPLAAAERVAAGAADVAPGPRSAALALGLDFVPLQTERFDLVVPDEFLAHPGLHRLLAAVRQPAFRSDLRALGGYDPAHAGDLWQTVGPAPQPPKETP</sequence>
<dbReference type="Proteomes" id="UP000483286">
    <property type="component" value="Unassembled WGS sequence"/>
</dbReference>
<gene>
    <name evidence="2" type="ORF">GO986_09315</name>
</gene>
<evidence type="ECO:0000313" key="3">
    <source>
        <dbReference type="Proteomes" id="UP000483286"/>
    </source>
</evidence>
<dbReference type="GO" id="GO:0003677">
    <property type="term" value="F:DNA binding"/>
    <property type="evidence" value="ECO:0007669"/>
    <property type="project" value="InterPro"/>
</dbReference>